<gene>
    <name evidence="5" type="ORF">ABL78_0375</name>
</gene>
<feature type="region of interest" description="Disordered" evidence="3">
    <location>
        <begin position="502"/>
        <end position="542"/>
    </location>
</feature>
<dbReference type="PANTHER" id="PTHR31153">
    <property type="entry name" value="CALMODULIN CALCIUM-DEPENDENT NAD KINASE"/>
    <property type="match status" value="1"/>
</dbReference>
<feature type="compositionally biased region" description="Polar residues" evidence="3">
    <location>
        <begin position="518"/>
        <end position="538"/>
    </location>
</feature>
<reference evidence="5 6" key="1">
    <citation type="journal article" date="2015" name="PLoS Pathog.">
        <title>Leptomonas seymouri: Adaptations to the Dixenous Life Cycle Analyzed by Genome Sequencing, Transcriptome Profiling and Co-infection with Leishmania donovani.</title>
        <authorList>
            <person name="Kraeva N."/>
            <person name="Butenko A."/>
            <person name="Hlavacova J."/>
            <person name="Kostygov A."/>
            <person name="Myskova J."/>
            <person name="Grybchuk D."/>
            <person name="Lestinova T."/>
            <person name="Votypka J."/>
            <person name="Volf P."/>
            <person name="Opperdoes F."/>
            <person name="Flegontov P."/>
            <person name="Lukes J."/>
            <person name="Yurchenko V."/>
        </authorList>
    </citation>
    <scope>NUCLEOTIDE SEQUENCE [LARGE SCALE GENOMIC DNA]</scope>
    <source>
        <strain evidence="5 6">ATCC 30220</strain>
    </source>
</reference>
<evidence type="ECO:0000256" key="3">
    <source>
        <dbReference type="SAM" id="MobiDB-lite"/>
    </source>
</evidence>
<dbReference type="PANTHER" id="PTHR31153:SF1">
    <property type="entry name" value="CALMODULIN CALCIUM-DEPENDENT NAD KINASE"/>
    <property type="match status" value="1"/>
</dbReference>
<evidence type="ECO:0000259" key="4">
    <source>
        <dbReference type="Pfam" id="PF06414"/>
    </source>
</evidence>
<dbReference type="OrthoDB" id="10267859at2759"/>
<evidence type="ECO:0000313" key="6">
    <source>
        <dbReference type="Proteomes" id="UP000038009"/>
    </source>
</evidence>
<comment type="caution">
    <text evidence="5">The sequence shown here is derived from an EMBL/GenBank/DDBJ whole genome shotgun (WGS) entry which is preliminary data.</text>
</comment>
<evidence type="ECO:0000256" key="1">
    <source>
        <dbReference type="ARBA" id="ARBA00022741"/>
    </source>
</evidence>
<dbReference type="EMBL" id="LJSK01000005">
    <property type="protein sequence ID" value="KPI90445.1"/>
    <property type="molecule type" value="Genomic_DNA"/>
</dbReference>
<accession>A0A0N1I3N6</accession>
<sequence length="1113" mass="121455">MMQSPPPYVPVVEYILKALEHPPFMYVSKLAACCTILFLTRENPELLQELCHKWALRFGQDRAKLTSYIRSRASYCLNTPDVSTELEISDKINGDEVLDTTDGESSGRDRHRSDGNEEDVLDGIHCCDPDTAVQHLLSILNTLLPVYFSWNWHRADYVIQINKEYEAYVREFILPVCTALAPEEGVDDNVHTPWLLPPHTYLKTTKSASDFATPTSGVSQFPQIKAGGVLEGLHGVALNGGGIPSSLKPAGVAAPLSSACMRAPSELEGLGCSTMQMHFAKTPLGRTSAEHHAGIAYNSLPKFSLHQPLFNSESNMEVSTKSTSPVLPTTTVNAAATAAPTFSNTMQYASSQASGSGSISVPIMSPNVMSAGAFNTAAVYGLRFLSLGTYRAALRHNTRGLVTVFHAKYSIRSNEVIEVFQKITAKRLLNPMPTIAVVYAVAEPELSTLYEVSWFPTIVYTPPLPSSQHPIRSVKNHALSQPRSDYDGIRNQNSVGVRPKLKFGHHRHPHRHHRQRFSKGSSVAQSHSTSSRQLSGSDSHLEKSPILAAEASAIGDGAALFEEAERATWMPPSRDAAKQGSRKILEVPKVLTTAIAAAEKTCSAVLHSVAPLVGLSTDKVTVAAATNEVLTPDSTEGVAAATPAQLSLSAGSQQDVWTPVLQPGVSSPLLATITKPPTPSELLFGISVNEMSPVNRGNSSSQHINTVAGSLGNSSFFSYIDDSVVSPTHLSPPVLRQRRRKSLQEIVQNDGHVIYPLHGDLTVPALVEWISSRGASVPHLSKLKDISTCLKSIRQEEKFKRYRELHSAVVTLRRLQGQAQDDFGNGCSSGPSPGSESSGAVPSNKSGLQPSKERPLFIFLGGGMAAGKTTAVAALAKSSWWQGHKEQSVVVNADEFKLPLDCELSSDEAHKHSTRAAENLLVKAVNQGRSIVLDGTMMWKPFVQQVVSMIREAHLTLFKQGVGYDRKTKVEQYFLPDRKRDPALPFPYKIVFLGITVDVETAVPRGFLRKFSSNRGVPISMQLRSFKLFSKNFTDYVAMMDETTLYNNNVFVNLEKGELPPVMAECNEETGNKLLIHDEAAFQQFMKQQQINENAKSVMEVYHSSPVTSTVSM</sequence>
<dbReference type="InterPro" id="IPR027417">
    <property type="entry name" value="P-loop_NTPase"/>
</dbReference>
<evidence type="ECO:0000256" key="2">
    <source>
        <dbReference type="ARBA" id="ARBA00022840"/>
    </source>
</evidence>
<feature type="region of interest" description="Disordered" evidence="3">
    <location>
        <begin position="821"/>
        <end position="850"/>
    </location>
</feature>
<feature type="compositionally biased region" description="Low complexity" evidence="3">
    <location>
        <begin position="824"/>
        <end position="843"/>
    </location>
</feature>
<dbReference type="AlphaFoldDB" id="A0A0N1I3N6"/>
<dbReference type="Gene3D" id="3.40.50.300">
    <property type="entry name" value="P-loop containing nucleotide triphosphate hydrolases"/>
    <property type="match status" value="1"/>
</dbReference>
<dbReference type="InterPro" id="IPR010488">
    <property type="entry name" value="Zeta_toxin_domain"/>
</dbReference>
<name>A0A0N1I3N6_LEPSE</name>
<dbReference type="VEuPathDB" id="TriTrypDB:Lsey_0005_0080"/>
<evidence type="ECO:0000313" key="5">
    <source>
        <dbReference type="EMBL" id="KPI90445.1"/>
    </source>
</evidence>
<dbReference type="Proteomes" id="UP000038009">
    <property type="component" value="Unassembled WGS sequence"/>
</dbReference>
<keyword evidence="6" id="KW-1185">Reference proteome</keyword>
<feature type="compositionally biased region" description="Basic residues" evidence="3">
    <location>
        <begin position="502"/>
        <end position="517"/>
    </location>
</feature>
<feature type="domain" description="Zeta toxin" evidence="4">
    <location>
        <begin position="849"/>
        <end position="938"/>
    </location>
</feature>
<keyword evidence="2" id="KW-0067">ATP-binding</keyword>
<protein>
    <recommendedName>
        <fullName evidence="4">Zeta toxin domain-containing protein</fullName>
    </recommendedName>
</protein>
<proteinExistence type="predicted"/>
<dbReference type="OMA" id="KLAACCT"/>
<dbReference type="InterPro" id="IPR044802">
    <property type="entry name" value="NADKc-like"/>
</dbReference>
<keyword evidence="1" id="KW-0547">Nucleotide-binding</keyword>
<dbReference type="GO" id="GO:0016301">
    <property type="term" value="F:kinase activity"/>
    <property type="evidence" value="ECO:0007669"/>
    <property type="project" value="InterPro"/>
</dbReference>
<organism evidence="5 6">
    <name type="scientific">Leptomonas seymouri</name>
    <dbReference type="NCBI Taxonomy" id="5684"/>
    <lineage>
        <taxon>Eukaryota</taxon>
        <taxon>Discoba</taxon>
        <taxon>Euglenozoa</taxon>
        <taxon>Kinetoplastea</taxon>
        <taxon>Metakinetoplastina</taxon>
        <taxon>Trypanosomatida</taxon>
        <taxon>Trypanosomatidae</taxon>
        <taxon>Leishmaniinae</taxon>
        <taxon>Leptomonas</taxon>
    </lineage>
</organism>
<dbReference type="Pfam" id="PF06414">
    <property type="entry name" value="Zeta_toxin"/>
    <property type="match status" value="1"/>
</dbReference>
<dbReference type="GO" id="GO:0005524">
    <property type="term" value="F:ATP binding"/>
    <property type="evidence" value="ECO:0007669"/>
    <property type="project" value="UniProtKB-KW"/>
</dbReference>
<dbReference type="SUPFAM" id="SSF52540">
    <property type="entry name" value="P-loop containing nucleoside triphosphate hydrolases"/>
    <property type="match status" value="1"/>
</dbReference>